<feature type="compositionally biased region" description="Low complexity" evidence="8">
    <location>
        <begin position="7"/>
        <end position="22"/>
    </location>
</feature>
<keyword evidence="11" id="KW-1185">Reference proteome</keyword>
<sequence length="226" mass="25659">MANAALADKPAARRGAPKPARGPDWVRWSKPVVLLAGLIPVARLVYGVFGNPDLLGANPAETIEHTTGDWCLYFLLITLSVTPLRRLTGWNWLIKFRRMLGLFAFFYGFIHLMAYLGFDMVFDAEAIVKDIWKRPFVTVGFAALLLMTPLAITSTRGWVLRLGGPRWARLHQLIYVVATLGVLHYWWLVKRDLTWPIIFAAMLAILLGWRVYMKVRKRPSARRAAA</sequence>
<evidence type="ECO:0000256" key="1">
    <source>
        <dbReference type="ARBA" id="ARBA00004141"/>
    </source>
</evidence>
<protein>
    <recommendedName>
        <fullName evidence="7">Protein-methionine-sulfoxide reductase heme-binding subunit MsrQ</fullName>
    </recommendedName>
    <alternativeName>
        <fullName evidence="7">Flavocytochrome MsrQ</fullName>
    </alternativeName>
</protein>
<dbReference type="GO" id="GO:0005886">
    <property type="term" value="C:plasma membrane"/>
    <property type="evidence" value="ECO:0007669"/>
    <property type="project" value="UniProtKB-SubCell"/>
</dbReference>
<feature type="transmembrane region" description="Helical" evidence="7">
    <location>
        <begin position="193"/>
        <end position="213"/>
    </location>
</feature>
<feature type="transmembrane region" description="Helical" evidence="7">
    <location>
        <begin position="170"/>
        <end position="187"/>
    </location>
</feature>
<evidence type="ECO:0000256" key="4">
    <source>
        <dbReference type="ARBA" id="ARBA00022989"/>
    </source>
</evidence>
<dbReference type="InterPro" id="IPR022837">
    <property type="entry name" value="MsrQ-like"/>
</dbReference>
<dbReference type="GO" id="GO:0020037">
    <property type="term" value="F:heme binding"/>
    <property type="evidence" value="ECO:0007669"/>
    <property type="project" value="UniProtKB-UniRule"/>
</dbReference>
<proteinExistence type="inferred from homology"/>
<keyword evidence="7" id="KW-1003">Cell membrane</keyword>
<dbReference type="AlphaFoldDB" id="A0A917I2E2"/>
<organism evidence="10 11">
    <name type="scientific">Alsobacter metallidurans</name>
    <dbReference type="NCBI Taxonomy" id="340221"/>
    <lineage>
        <taxon>Bacteria</taxon>
        <taxon>Pseudomonadati</taxon>
        <taxon>Pseudomonadota</taxon>
        <taxon>Alphaproteobacteria</taxon>
        <taxon>Hyphomicrobiales</taxon>
        <taxon>Alsobacteraceae</taxon>
        <taxon>Alsobacter</taxon>
    </lineage>
</organism>
<keyword evidence="5 7" id="KW-0408">Iron</keyword>
<keyword evidence="3 7" id="KW-0812">Transmembrane</keyword>
<evidence type="ECO:0000256" key="5">
    <source>
        <dbReference type="ARBA" id="ARBA00023004"/>
    </source>
</evidence>
<evidence type="ECO:0000313" key="10">
    <source>
        <dbReference type="EMBL" id="GGH06808.1"/>
    </source>
</evidence>
<keyword evidence="7" id="KW-0479">Metal-binding</keyword>
<keyword evidence="7" id="KW-0249">Electron transport</keyword>
<feature type="transmembrane region" description="Helical" evidence="7">
    <location>
        <begin position="138"/>
        <end position="158"/>
    </location>
</feature>
<dbReference type="Pfam" id="PF01794">
    <property type="entry name" value="Ferric_reduct"/>
    <property type="match status" value="1"/>
</dbReference>
<comment type="cofactor">
    <cofactor evidence="7">
        <name>FMN</name>
        <dbReference type="ChEBI" id="CHEBI:58210"/>
    </cofactor>
    <text evidence="7">Binds 1 FMN per subunit.</text>
</comment>
<evidence type="ECO:0000256" key="8">
    <source>
        <dbReference type="SAM" id="MobiDB-lite"/>
    </source>
</evidence>
<name>A0A917I2E2_9HYPH</name>
<feature type="transmembrane region" description="Helical" evidence="7">
    <location>
        <begin position="31"/>
        <end position="50"/>
    </location>
</feature>
<keyword evidence="6 7" id="KW-0472">Membrane</keyword>
<evidence type="ECO:0000313" key="11">
    <source>
        <dbReference type="Proteomes" id="UP000603912"/>
    </source>
</evidence>
<comment type="function">
    <text evidence="7">Part of the MsrPQ system that repairs oxidized periplasmic proteins containing methionine sulfoxide residues (Met-O), using respiratory chain electrons. Thus protects these proteins from oxidative-stress damage caused by reactive species of oxygen and chlorine generated by the host defense mechanisms. MsrPQ is essential for the maintenance of envelope integrity under bleach stress, rescuing a wide series of structurally unrelated periplasmic proteins from methionine oxidation. MsrQ provides electrons for reduction to the reductase catalytic subunit MsrP, using the quinone pool of the respiratory chain.</text>
</comment>
<comment type="caution">
    <text evidence="10">The sequence shown here is derived from an EMBL/GenBank/DDBJ whole genome shotgun (WGS) entry which is preliminary data.</text>
</comment>
<dbReference type="GO" id="GO:0016679">
    <property type="term" value="F:oxidoreductase activity, acting on diphenols and related substances as donors"/>
    <property type="evidence" value="ECO:0007669"/>
    <property type="project" value="TreeGrafter"/>
</dbReference>
<reference evidence="10" key="2">
    <citation type="submission" date="2020-09" db="EMBL/GenBank/DDBJ databases">
        <authorList>
            <person name="Sun Q."/>
            <person name="Zhou Y."/>
        </authorList>
    </citation>
    <scope>NUCLEOTIDE SEQUENCE</scope>
    <source>
        <strain evidence="10">CGMCC 1.12214</strain>
    </source>
</reference>
<feature type="domain" description="Ferric oxidoreductase" evidence="9">
    <location>
        <begin position="72"/>
        <end position="182"/>
    </location>
</feature>
<comment type="similarity">
    <text evidence="7">Belongs to the MsrQ family.</text>
</comment>
<dbReference type="Proteomes" id="UP000603912">
    <property type="component" value="Unassembled WGS sequence"/>
</dbReference>
<accession>A0A917I2E2</accession>
<feature type="transmembrane region" description="Helical" evidence="7">
    <location>
        <begin position="99"/>
        <end position="118"/>
    </location>
</feature>
<dbReference type="GO" id="GO:0009055">
    <property type="term" value="F:electron transfer activity"/>
    <property type="evidence" value="ECO:0007669"/>
    <property type="project" value="UniProtKB-UniRule"/>
</dbReference>
<evidence type="ECO:0000256" key="7">
    <source>
        <dbReference type="HAMAP-Rule" id="MF_01207"/>
    </source>
</evidence>
<evidence type="ECO:0000256" key="2">
    <source>
        <dbReference type="ARBA" id="ARBA00022448"/>
    </source>
</evidence>
<comment type="subunit">
    <text evidence="7">Heterodimer of a catalytic subunit (MsrP) and a heme-binding subunit (MsrQ).</text>
</comment>
<dbReference type="PANTHER" id="PTHR36964:SF1">
    <property type="entry name" value="PROTEIN-METHIONINE-SULFOXIDE REDUCTASE HEME-BINDING SUBUNIT MSRQ"/>
    <property type="match status" value="1"/>
</dbReference>
<dbReference type="InterPro" id="IPR013130">
    <property type="entry name" value="Fe3_Rdtase_TM_dom"/>
</dbReference>
<dbReference type="GO" id="GO:0010181">
    <property type="term" value="F:FMN binding"/>
    <property type="evidence" value="ECO:0007669"/>
    <property type="project" value="UniProtKB-UniRule"/>
</dbReference>
<keyword evidence="7" id="KW-0285">Flavoprotein</keyword>
<comment type="subcellular location">
    <subcellularLocation>
        <location evidence="7">Cell membrane</location>
        <topology evidence="7">Multi-pass membrane protein</topology>
    </subcellularLocation>
    <subcellularLocation>
        <location evidence="1">Membrane</location>
        <topology evidence="1">Multi-pass membrane protein</topology>
    </subcellularLocation>
</comment>
<dbReference type="EMBL" id="BMES01000001">
    <property type="protein sequence ID" value="GGH06808.1"/>
    <property type="molecule type" value="Genomic_DNA"/>
</dbReference>
<dbReference type="GO" id="GO:0046872">
    <property type="term" value="F:metal ion binding"/>
    <property type="evidence" value="ECO:0007669"/>
    <property type="project" value="UniProtKB-KW"/>
</dbReference>
<comment type="cofactor">
    <cofactor evidence="7">
        <name>heme b</name>
        <dbReference type="ChEBI" id="CHEBI:60344"/>
    </cofactor>
    <text evidence="7">Binds 1 heme b (iron(II)-protoporphyrin IX) group per subunit.</text>
</comment>
<feature type="region of interest" description="Disordered" evidence="8">
    <location>
        <begin position="1"/>
        <end position="22"/>
    </location>
</feature>
<evidence type="ECO:0000256" key="6">
    <source>
        <dbReference type="ARBA" id="ARBA00023136"/>
    </source>
</evidence>
<keyword evidence="7" id="KW-0288">FMN</keyword>
<gene>
    <name evidence="7 10" type="primary">msrQ</name>
    <name evidence="10" type="ORF">GCM10007036_01300</name>
</gene>
<keyword evidence="4 7" id="KW-1133">Transmembrane helix</keyword>
<dbReference type="HAMAP" id="MF_01207">
    <property type="entry name" value="MsrQ"/>
    <property type="match status" value="1"/>
</dbReference>
<evidence type="ECO:0000256" key="3">
    <source>
        <dbReference type="ARBA" id="ARBA00022692"/>
    </source>
</evidence>
<reference evidence="10" key="1">
    <citation type="journal article" date="2014" name="Int. J. Syst. Evol. Microbiol.">
        <title>Complete genome sequence of Corynebacterium casei LMG S-19264T (=DSM 44701T), isolated from a smear-ripened cheese.</title>
        <authorList>
            <consortium name="US DOE Joint Genome Institute (JGI-PGF)"/>
            <person name="Walter F."/>
            <person name="Albersmeier A."/>
            <person name="Kalinowski J."/>
            <person name="Ruckert C."/>
        </authorList>
    </citation>
    <scope>NUCLEOTIDE SEQUENCE</scope>
    <source>
        <strain evidence="10">CGMCC 1.12214</strain>
    </source>
</reference>
<dbReference type="RefSeq" id="WP_188515813.1">
    <property type="nucleotide sequence ID" value="NZ_BMES01000001.1"/>
</dbReference>
<evidence type="ECO:0000259" key="9">
    <source>
        <dbReference type="Pfam" id="PF01794"/>
    </source>
</evidence>
<dbReference type="GO" id="GO:0030091">
    <property type="term" value="P:protein repair"/>
    <property type="evidence" value="ECO:0007669"/>
    <property type="project" value="UniProtKB-UniRule"/>
</dbReference>
<keyword evidence="7" id="KW-0349">Heme</keyword>
<feature type="transmembrane region" description="Helical" evidence="7">
    <location>
        <begin position="70"/>
        <end position="87"/>
    </location>
</feature>
<dbReference type="PANTHER" id="PTHR36964">
    <property type="entry name" value="PROTEIN-METHIONINE-SULFOXIDE REDUCTASE HEME-BINDING SUBUNIT MSRQ"/>
    <property type="match status" value="1"/>
</dbReference>
<keyword evidence="2 7" id="KW-0813">Transport</keyword>